<dbReference type="InterPro" id="IPR020807">
    <property type="entry name" value="PKS_DH"/>
</dbReference>
<dbReference type="PANTHER" id="PTHR43775">
    <property type="entry name" value="FATTY ACID SYNTHASE"/>
    <property type="match status" value="1"/>
</dbReference>
<dbReference type="InterPro" id="IPR049900">
    <property type="entry name" value="PKS_mFAS_DH"/>
</dbReference>
<feature type="region of interest" description="C-terminal hotdog fold" evidence="7">
    <location>
        <begin position="1122"/>
        <end position="1277"/>
    </location>
</feature>
<dbReference type="Proteomes" id="UP000700596">
    <property type="component" value="Unassembled WGS sequence"/>
</dbReference>
<dbReference type="PROSITE" id="PS52019">
    <property type="entry name" value="PKS_MFAS_DH"/>
    <property type="match status" value="1"/>
</dbReference>
<dbReference type="SUPFAM" id="SSF52777">
    <property type="entry name" value="CoA-dependent acyltransferases"/>
    <property type="match status" value="2"/>
</dbReference>
<evidence type="ECO:0000256" key="4">
    <source>
        <dbReference type="ARBA" id="ARBA00022857"/>
    </source>
</evidence>
<keyword evidence="5" id="KW-0560">Oxidoreductase</keyword>
<dbReference type="Gene3D" id="3.30.559.70">
    <property type="entry name" value="Choline/Carnitine o-acyltransferase, domain 2"/>
    <property type="match status" value="1"/>
</dbReference>
<dbReference type="InterPro" id="IPR013968">
    <property type="entry name" value="PKS_KR"/>
</dbReference>
<dbReference type="GO" id="GO:0016491">
    <property type="term" value="F:oxidoreductase activity"/>
    <property type="evidence" value="ECO:0007669"/>
    <property type="project" value="UniProtKB-KW"/>
</dbReference>
<dbReference type="InterPro" id="IPR049552">
    <property type="entry name" value="PKS_DH_N"/>
</dbReference>
<dbReference type="InterPro" id="IPR039551">
    <property type="entry name" value="Cho/carn_acyl_trans"/>
</dbReference>
<dbReference type="OrthoDB" id="329835at2759"/>
<dbReference type="InterPro" id="IPR011032">
    <property type="entry name" value="GroES-like_sf"/>
</dbReference>
<dbReference type="SMART" id="SM00827">
    <property type="entry name" value="PKS_AT"/>
    <property type="match status" value="1"/>
</dbReference>
<dbReference type="CDD" id="cd05195">
    <property type="entry name" value="enoyl_red"/>
    <property type="match status" value="1"/>
</dbReference>
<dbReference type="InterPro" id="IPR014030">
    <property type="entry name" value="Ketoacyl_synth_N"/>
</dbReference>
<dbReference type="InterPro" id="IPR020841">
    <property type="entry name" value="PKS_Beta-ketoAc_synthase_dom"/>
</dbReference>
<dbReference type="PANTHER" id="PTHR43775:SF22">
    <property type="entry name" value="SYNTHASE, PUTATIVE (JCVI)-RELATED"/>
    <property type="match status" value="1"/>
</dbReference>
<dbReference type="SUPFAM" id="SSF53901">
    <property type="entry name" value="Thiolase-like"/>
    <property type="match status" value="1"/>
</dbReference>
<dbReference type="InterPro" id="IPR009081">
    <property type="entry name" value="PP-bd_ACP"/>
</dbReference>
<evidence type="ECO:0000256" key="2">
    <source>
        <dbReference type="ARBA" id="ARBA00022553"/>
    </source>
</evidence>
<dbReference type="SUPFAM" id="SSF51735">
    <property type="entry name" value="NAD(P)-binding Rossmann-fold domains"/>
    <property type="match status" value="2"/>
</dbReference>
<dbReference type="SMART" id="SM00823">
    <property type="entry name" value="PKS_PP"/>
    <property type="match status" value="1"/>
</dbReference>
<dbReference type="GO" id="GO:0044550">
    <property type="term" value="P:secondary metabolite biosynthetic process"/>
    <property type="evidence" value="ECO:0007669"/>
    <property type="project" value="TreeGrafter"/>
</dbReference>
<evidence type="ECO:0000313" key="12">
    <source>
        <dbReference type="Proteomes" id="UP000700596"/>
    </source>
</evidence>
<keyword evidence="2" id="KW-0597">Phosphoprotein</keyword>
<feature type="region of interest" description="N-terminal hotdog fold" evidence="7">
    <location>
        <begin position="962"/>
        <end position="1093"/>
    </location>
</feature>
<dbReference type="InterPro" id="IPR042231">
    <property type="entry name" value="Cho/carn_acyl_trans_2"/>
</dbReference>
<dbReference type="Pfam" id="PF08659">
    <property type="entry name" value="KR"/>
    <property type="match status" value="1"/>
</dbReference>
<dbReference type="Gene3D" id="3.30.70.3290">
    <property type="match status" value="1"/>
</dbReference>
<dbReference type="InterPro" id="IPR057326">
    <property type="entry name" value="KR_dom"/>
</dbReference>
<evidence type="ECO:0000256" key="6">
    <source>
        <dbReference type="ARBA" id="ARBA00023268"/>
    </source>
</evidence>
<name>A0A9P9DLT8_9PLEO</name>
<dbReference type="Gene3D" id="3.40.50.150">
    <property type="entry name" value="Vaccinia Virus protein VP39"/>
    <property type="match status" value="1"/>
</dbReference>
<dbReference type="FunFam" id="3.40.50.720:FF:000209">
    <property type="entry name" value="Polyketide synthase Pks12"/>
    <property type="match status" value="1"/>
</dbReference>
<dbReference type="CDD" id="cd02440">
    <property type="entry name" value="AdoMet_MTases"/>
    <property type="match status" value="1"/>
</dbReference>
<dbReference type="Pfam" id="PF13602">
    <property type="entry name" value="ADH_zinc_N_2"/>
    <property type="match status" value="1"/>
</dbReference>
<dbReference type="InterPro" id="IPR013217">
    <property type="entry name" value="Methyltransf_12"/>
</dbReference>
<dbReference type="Pfam" id="PF00109">
    <property type="entry name" value="ketoacyl-synt"/>
    <property type="match status" value="1"/>
</dbReference>
<reference evidence="11" key="1">
    <citation type="journal article" date="2021" name="Nat. Commun.">
        <title>Genetic determinants of endophytism in the Arabidopsis root mycobiome.</title>
        <authorList>
            <person name="Mesny F."/>
            <person name="Miyauchi S."/>
            <person name="Thiergart T."/>
            <person name="Pickel B."/>
            <person name="Atanasova L."/>
            <person name="Karlsson M."/>
            <person name="Huettel B."/>
            <person name="Barry K.W."/>
            <person name="Haridas S."/>
            <person name="Chen C."/>
            <person name="Bauer D."/>
            <person name="Andreopoulos W."/>
            <person name="Pangilinan J."/>
            <person name="LaButti K."/>
            <person name="Riley R."/>
            <person name="Lipzen A."/>
            <person name="Clum A."/>
            <person name="Drula E."/>
            <person name="Henrissat B."/>
            <person name="Kohler A."/>
            <person name="Grigoriev I.V."/>
            <person name="Martin F.M."/>
            <person name="Hacquard S."/>
        </authorList>
    </citation>
    <scope>NUCLEOTIDE SEQUENCE</scope>
    <source>
        <strain evidence="11">MPI-CAGE-CH-0243</strain>
    </source>
</reference>
<dbReference type="InterPro" id="IPR014043">
    <property type="entry name" value="Acyl_transferase_dom"/>
</dbReference>
<dbReference type="PROSITE" id="PS52004">
    <property type="entry name" value="KS3_2"/>
    <property type="match status" value="1"/>
</dbReference>
<feature type="domain" description="PKS/mFAS DH" evidence="10">
    <location>
        <begin position="962"/>
        <end position="1277"/>
    </location>
</feature>
<dbReference type="InterPro" id="IPR049551">
    <property type="entry name" value="PKS_DH_C"/>
</dbReference>
<dbReference type="Pfam" id="PF00755">
    <property type="entry name" value="Carn_acyltransf"/>
    <property type="match status" value="1"/>
</dbReference>
<evidence type="ECO:0000256" key="5">
    <source>
        <dbReference type="ARBA" id="ARBA00023002"/>
    </source>
</evidence>
<dbReference type="InterPro" id="IPR036736">
    <property type="entry name" value="ACP-like_sf"/>
</dbReference>
<dbReference type="CDD" id="cd00833">
    <property type="entry name" value="PKS"/>
    <property type="match status" value="1"/>
</dbReference>
<dbReference type="SMART" id="SM00822">
    <property type="entry name" value="PKS_KR"/>
    <property type="match status" value="1"/>
</dbReference>
<dbReference type="Pfam" id="PF23297">
    <property type="entry name" value="ACP_SdgA_C"/>
    <property type="match status" value="1"/>
</dbReference>
<dbReference type="GO" id="GO:1901336">
    <property type="term" value="P:lactone biosynthetic process"/>
    <property type="evidence" value="ECO:0007669"/>
    <property type="project" value="UniProtKB-ARBA"/>
</dbReference>
<dbReference type="SUPFAM" id="SSF52151">
    <property type="entry name" value="FabD/lysophospholipase-like"/>
    <property type="match status" value="1"/>
</dbReference>
<dbReference type="SMART" id="SM00826">
    <property type="entry name" value="PKS_DH"/>
    <property type="match status" value="1"/>
</dbReference>
<dbReference type="InterPro" id="IPR036291">
    <property type="entry name" value="NAD(P)-bd_dom_sf"/>
</dbReference>
<dbReference type="Gene3D" id="3.40.50.720">
    <property type="entry name" value="NAD(P)-binding Rossmann-like Domain"/>
    <property type="match status" value="2"/>
</dbReference>
<dbReference type="InterPro" id="IPR016035">
    <property type="entry name" value="Acyl_Trfase/lysoPLipase"/>
</dbReference>
<dbReference type="Pfam" id="PF22621">
    <property type="entry name" value="CurL-like_PKS_C"/>
    <property type="match status" value="1"/>
</dbReference>
<dbReference type="InterPro" id="IPR023213">
    <property type="entry name" value="CAT-like_dom_sf"/>
</dbReference>
<dbReference type="SMART" id="SM00825">
    <property type="entry name" value="PKS_KS"/>
    <property type="match status" value="1"/>
</dbReference>
<dbReference type="InterPro" id="IPR014031">
    <property type="entry name" value="Ketoacyl_synth_C"/>
</dbReference>
<evidence type="ECO:0000259" key="10">
    <source>
        <dbReference type="PROSITE" id="PS52019"/>
    </source>
</evidence>
<dbReference type="SUPFAM" id="SSF55048">
    <property type="entry name" value="Probable ACP-binding domain of malonyl-CoA ACP transacylase"/>
    <property type="match status" value="1"/>
</dbReference>
<feature type="active site" description="Proton acceptor; for dehydratase activity" evidence="7">
    <location>
        <position position="994"/>
    </location>
</feature>
<keyword evidence="6" id="KW-0511">Multifunctional enzyme</keyword>
<dbReference type="Pfam" id="PF23114">
    <property type="entry name" value="NAD-bd_HRPKS_sdrA"/>
    <property type="match status" value="1"/>
</dbReference>
<dbReference type="Gene3D" id="3.40.366.10">
    <property type="entry name" value="Malonyl-Coenzyme A Acyl Carrier Protein, domain 2"/>
    <property type="match status" value="1"/>
</dbReference>
<dbReference type="Pfam" id="PF16197">
    <property type="entry name" value="KAsynt_C_assoc"/>
    <property type="match status" value="1"/>
</dbReference>
<organism evidence="11 12">
    <name type="scientific">Dendryphion nanum</name>
    <dbReference type="NCBI Taxonomy" id="256645"/>
    <lineage>
        <taxon>Eukaryota</taxon>
        <taxon>Fungi</taxon>
        <taxon>Dikarya</taxon>
        <taxon>Ascomycota</taxon>
        <taxon>Pezizomycotina</taxon>
        <taxon>Dothideomycetes</taxon>
        <taxon>Pleosporomycetidae</taxon>
        <taxon>Pleosporales</taxon>
        <taxon>Torulaceae</taxon>
        <taxon>Dendryphion</taxon>
    </lineage>
</organism>
<dbReference type="Gene3D" id="3.30.559.10">
    <property type="entry name" value="Chloramphenicol acetyltransferase-like domain"/>
    <property type="match status" value="1"/>
</dbReference>
<dbReference type="InterPro" id="IPR016036">
    <property type="entry name" value="Malonyl_transacylase_ACP-bd"/>
</dbReference>
<evidence type="ECO:0000256" key="1">
    <source>
        <dbReference type="ARBA" id="ARBA00022450"/>
    </source>
</evidence>
<evidence type="ECO:0000259" key="8">
    <source>
        <dbReference type="PROSITE" id="PS50075"/>
    </source>
</evidence>
<sequence>MDTSTPIAVIGIGCRFPGGVNSTEKFWDLLETGRDTWTPVPADRWNEDSFFHSDPEFQGMQNHRGGHFIDQDISAFDGSFFGLPSVECESLDPQQRIQLEVACESLENAGLPLEKLQGSDTAVYVATFGQDYNLIQHKDIHDIPKYHTTGTGIAITSNRISYLLNLRGPSVTIDTGCSGSLVAIHQACQSLRTRECSVALAGGVNLMLSPDQFITMSLMRCWNEDGKSYSFDDRGTGYGRGEGAAMVTLKRLDDAIRDGDYVRAVIRSSGVNQDGKTNGIMVPNPDAQIQLIKSVYETVRLDPSQTDFVETHGTGTLVGDPLEFKSIKEAFASPTRQTPLYLGTVKPNIGHLESASGIAGFIKAVLMLEHKFMPPTINIQKLKPAIELESSYIEIPRALTKWPEKSKKRVSVNSFGYGGTNAHVILDAFEGTTKNHLNATSERVLRQVNGIYMSATNGESSIPMNGANKKCTDNVVLDEASSTTKHDANDNPAVTRPQLIVLSARSHRSLTSLTENLRSWITTSCHGPESILRDIAFTLSSRRSQFEYRVALVASSLKELHAILTSASIGSIRASSSPNIIYVFTGQGAQWFAMGKELMSTIQLYRKSMKRSDESLRTMGAKWSLVEEMMKEESKSQINDSELSQPATTALQIALIDLLAGIGIRPSVVVGHSSGEIAAAYAAGVLDQDTALKIAFHRGKLTATREGAMIAVGLGEHQVLPYLAAVDNGKAMIACANSPFSTTVSGDRIAIFQIELALKSDGVFARRLIVERAYHSHHMEDVASEYLEALGDVKYKEPRKSTTFISSVTGTQKTNDFGSQYWVDNLVSKVRFEKAFTQALKIHTSAQAKTGPKIIVEVGPHSALAGPIRQNIGNMSSSSNFHQYSVLVRNRDAVTTFSTLVTKLYEHGSTINVGKLNQQLRGENIAGIPVTSLPPYPWDHSTKYWHESRLSKEYRFRRYPYHDLLGIRIPGDDHPRPTWRHIISLTRLPWLREHVVGGEMLFPAAGYICMVLEASHQLVADRGAEDKVDQYLLSDVNFVAPLIILESGTVELRLKMMPLNGSEWDEFRIASVGANGLWTEHCHGMAMTAVNRKHYAVDFSANDNENDASPLKVLDMVRGADLATVDVPNFYLKLRGKGNVYGRHFSCLKDLRVGANSAWGSLQIPDVKDCMPASTQQPHIIHPAVLDALLHPSIAVFDKSYDGDSVITASISSLAISSQVTKRPGMRMEHCTTLQEQWTQTCITDIHAFQPDAYGIISPVISLKGLGFRALVSTEDKNSGVGARRDTNYHIHWGPDVEYVMSTDIAPAFAELDDDSIAQSRKLQTLNQASALFIDQCMRELERRIHLKVTANHQRLFDWMKRFYTSSEFKKWSCVLPIIDKAEFLDGISDLGVEGEVLHRIGSNLASILTGKKDPLSLIAEEDLLWRLYADDASVRCYEHMINYLKHLVFKYPNMAVLEVGAGTAAATEPLLEALSIDNRFPFKSYDFTDVSSAFFERSRKKLQRWERNIDFRKYDLQGNAAEQGFQEGTYDLILASNVLHVASSMDKSLSQLRRLLRPGGRIVMIETTRNVPFYNTCIGVLPGWWAASEDWRLNGPLLSEDQWNNAFIKNGLGGTGLVVHDYEGTAHRCSMITSKPIPYEQGLKANDMVIDVLMCPSFNMNIPPVVTQLVDSLKEALFTVKQSDIGSGSNLIGDVQIVFDNGERPILSATNSDIFEALRTLVTSSGSILWISVQEQPISEMNPEKGLIVGFARTARTENKALNFVTLDIQQACTAVQDNTLILTAIKDIIHSSFMQTSTNYTVEHDYIFKHNQLEICRVIPDEYANRSVASDMNQLEHDEQQLFHQPGRPLCLATERSRFIDKLQFREDKSLKTSLDPLSIEVSVRAFGVNFKDVLIAAGHIKQKLTLAGEFSGVVTSIGTACRQNFAIGDRVCGYGSTPYASTTRIHGAVAQKIPNYLSFAEAASIPVAFATAFYSLVDIAQLHKAQSILIHSAAGGVGQAAITIAQWIGAEVYATVSSITKKSFLMDRFAIPEDHIISSRSNSFKDTILSRTKGNGVDVVLNSLSGQALQDSLACVASFGTFVELGKKDVHSGTRISMSPFNSSITLASVDLSLMYALRPQKAGQLIRKVIRMIDERYWKLPGPVTQFSISEIGEAFRTMQNRDHIGKIVLIAEENAEVAAPARTENVSVAANGTYVIAGGLGGIGLELAKFLADNGAKHIVLLSRQTLTPAKLSTVQRPFIEMGSNVRVLTCDITIESHIEDQLHKTLAELPPVRGVIQCAVVLRDRVLSQMSNEDFFTCTNPKVRGTQNLIQALEKHTPDFFILFSSVIGGAIGAVAEANYAAANAFMACLANSKSSENTRFIAICPGAIDDVGIIADDEQVKKLLDRQGFLSVKMKQIVALTKYALGAKAIQRQHNVFVSGFDYQSLIKSSNSQVLQSPMFSHLLRTSANSSTGSSRGTTQKIDEMVTNAQSREEAQAIISAAISKKIGTLVAIDQNVVDSSQSVAELGVDSLVVVELKNWIANNFQANVINIEISDASSISTLSAIVADRTPLIPENAISIDIPLGKETERLQPVEIAKVKSGGLPRQPLPDLDASLKLWLTAVLPVLDENDSSSAAQLVEDFAKPGGLGRKLQERLRALADDPKVDNWQEDLYNVHNRLRVRSPLVPQHNFFGTHPFEPGLHSAAERAAIIAVACREFQERLEAGRVDYELVNEQIMDKHQYQWLFNTSREPCKVEDKLTKHPNHNYMVAFRYGYAFKVNLATSLPEIQTEIQSIMDLQPEIESRVGVLTTDGRNEWARNRLLLQGVSAKNAEWLHTIEAAAFVMYLDDAKPTNARERGHQFLHNDGYNRWCDKTMQFAISDNGWSAIIGEHSMIDGYTMRRINAHVMEAIRNHQPTTVQPQMKFSSHSPKGFAFETTPLIEEQIARAQTELRARTSINELVAFKLTSVSSSLFRAHKIPPKSGIQLAIQLASRKYFGHNPISHETVSLAQFQKGRVEISHTLWPEVKSFTDAMTSDVPITKGVLREHLLAAAKSHASNLMRCTHGHGIDRHLLCLEWSIRHDQGEEVPALFQSEIYKASRPRYLITDCLATGVLECGSLPGRPGGLWVHFEIEEDGFRFSVWGRSGEMDGFEKILKESMREIVGVLEESG</sequence>
<keyword evidence="3" id="KW-0808">Transferase</keyword>
<dbReference type="InterPro" id="IPR056501">
    <property type="entry name" value="NAD-bd_HRPKS_sdrA"/>
</dbReference>
<keyword evidence="4" id="KW-0521">NADP</keyword>
<dbReference type="Pfam" id="PF08242">
    <property type="entry name" value="Methyltransf_12"/>
    <property type="match status" value="1"/>
</dbReference>
<evidence type="ECO:0000256" key="3">
    <source>
        <dbReference type="ARBA" id="ARBA00022679"/>
    </source>
</evidence>
<dbReference type="InterPro" id="IPR001227">
    <property type="entry name" value="Ac_transferase_dom_sf"/>
</dbReference>
<evidence type="ECO:0008006" key="13">
    <source>
        <dbReference type="Google" id="ProtNLM"/>
    </source>
</evidence>
<dbReference type="FunFam" id="3.40.47.10:FF:000019">
    <property type="entry name" value="Polyketide synthase type I"/>
    <property type="match status" value="1"/>
</dbReference>
<feature type="active site" description="Proton donor; for dehydratase activity" evidence="7">
    <location>
        <position position="1187"/>
    </location>
</feature>
<dbReference type="InterPro" id="IPR020806">
    <property type="entry name" value="PKS_PP-bd"/>
</dbReference>
<dbReference type="InterPro" id="IPR029063">
    <property type="entry name" value="SAM-dependent_MTases_sf"/>
</dbReference>
<dbReference type="SUPFAM" id="SSF47336">
    <property type="entry name" value="ACP-like"/>
    <property type="match status" value="1"/>
</dbReference>
<dbReference type="InterPro" id="IPR032821">
    <property type="entry name" value="PKS_assoc"/>
</dbReference>
<accession>A0A9P9DLT8</accession>
<dbReference type="PROSITE" id="PS50075">
    <property type="entry name" value="CARRIER"/>
    <property type="match status" value="1"/>
</dbReference>
<keyword evidence="1" id="KW-0596">Phosphopantetheine</keyword>
<dbReference type="Pfam" id="PF02801">
    <property type="entry name" value="Ketoacyl-synt_C"/>
    <property type="match status" value="1"/>
</dbReference>
<dbReference type="Pfam" id="PF00698">
    <property type="entry name" value="Acyl_transf_1"/>
    <property type="match status" value="1"/>
</dbReference>
<dbReference type="Pfam" id="PF14765">
    <property type="entry name" value="PS-DH"/>
    <property type="match status" value="1"/>
</dbReference>
<dbReference type="InterPro" id="IPR020843">
    <property type="entry name" value="ER"/>
</dbReference>
<dbReference type="SUPFAM" id="SSF50129">
    <property type="entry name" value="GroES-like"/>
    <property type="match status" value="1"/>
</dbReference>
<dbReference type="Gene3D" id="3.90.180.10">
    <property type="entry name" value="Medium-chain alcohol dehydrogenases, catalytic domain"/>
    <property type="match status" value="1"/>
</dbReference>
<dbReference type="InterPro" id="IPR016039">
    <property type="entry name" value="Thiolase-like"/>
</dbReference>
<dbReference type="InterPro" id="IPR050091">
    <property type="entry name" value="PKS_NRPS_Biosynth_Enz"/>
</dbReference>
<dbReference type="EMBL" id="JAGMWT010000010">
    <property type="protein sequence ID" value="KAH7121302.1"/>
    <property type="molecule type" value="Genomic_DNA"/>
</dbReference>
<dbReference type="InterPro" id="IPR042104">
    <property type="entry name" value="PKS_dehydratase_sf"/>
</dbReference>
<feature type="domain" description="Ketosynthase family 3 (KS3)" evidence="9">
    <location>
        <begin position="4"/>
        <end position="428"/>
    </location>
</feature>
<protein>
    <recommendedName>
        <fullName evidence="13">Carrier domain-containing protein</fullName>
    </recommendedName>
</protein>
<dbReference type="Pfam" id="PF21089">
    <property type="entry name" value="PKS_DH_N"/>
    <property type="match status" value="1"/>
</dbReference>
<dbReference type="Gene3D" id="3.40.47.10">
    <property type="match status" value="1"/>
</dbReference>
<dbReference type="SUPFAM" id="SSF53335">
    <property type="entry name" value="S-adenosyl-L-methionine-dependent methyltransferases"/>
    <property type="match status" value="1"/>
</dbReference>
<gene>
    <name evidence="11" type="ORF">B0J11DRAFT_590366</name>
</gene>
<evidence type="ECO:0000259" key="9">
    <source>
        <dbReference type="PROSITE" id="PS52004"/>
    </source>
</evidence>
<dbReference type="GO" id="GO:0006633">
    <property type="term" value="P:fatty acid biosynthetic process"/>
    <property type="evidence" value="ECO:0007669"/>
    <property type="project" value="TreeGrafter"/>
</dbReference>
<dbReference type="GO" id="GO:0031177">
    <property type="term" value="F:phosphopantetheine binding"/>
    <property type="evidence" value="ECO:0007669"/>
    <property type="project" value="InterPro"/>
</dbReference>
<evidence type="ECO:0000256" key="7">
    <source>
        <dbReference type="PROSITE-ProRule" id="PRU01363"/>
    </source>
</evidence>
<dbReference type="GO" id="GO:0004312">
    <property type="term" value="F:fatty acid synthase activity"/>
    <property type="evidence" value="ECO:0007669"/>
    <property type="project" value="TreeGrafter"/>
</dbReference>
<comment type="caution">
    <text evidence="11">The sequence shown here is derived from an EMBL/GenBank/DDBJ whole genome shotgun (WGS) entry which is preliminary data.</text>
</comment>
<dbReference type="Gene3D" id="3.10.129.110">
    <property type="entry name" value="Polyketide synthase dehydratase"/>
    <property type="match status" value="1"/>
</dbReference>
<dbReference type="SMART" id="SM00829">
    <property type="entry name" value="PKS_ER"/>
    <property type="match status" value="1"/>
</dbReference>
<keyword evidence="12" id="KW-1185">Reference proteome</keyword>
<evidence type="ECO:0000313" key="11">
    <source>
        <dbReference type="EMBL" id="KAH7121302.1"/>
    </source>
</evidence>
<proteinExistence type="predicted"/>
<feature type="domain" description="Carrier" evidence="8">
    <location>
        <begin position="2480"/>
        <end position="2558"/>
    </location>
</feature>
<dbReference type="Gene3D" id="1.10.1200.10">
    <property type="entry name" value="ACP-like"/>
    <property type="match status" value="1"/>
</dbReference>